<name>A0A7C8MBK8_9PLEO</name>
<feature type="region of interest" description="Disordered" evidence="1">
    <location>
        <begin position="119"/>
        <end position="160"/>
    </location>
</feature>
<feature type="compositionally biased region" description="Basic and acidic residues" evidence="1">
    <location>
        <begin position="417"/>
        <end position="426"/>
    </location>
</feature>
<protein>
    <submittedName>
        <fullName evidence="2">Uncharacterized protein</fullName>
    </submittedName>
</protein>
<sequence>MSFESKPAAAAESAEIMRDRPTDPDMLKRKRASSPEPAAREEPLRYANNPFTSQDSVDNQKSKFLQTATLDQPPHLEHDTPVARPASDLHDTMMVAAADRNLQDRGVILHKFDLDSMNKSLRGEPVSRPESSIEEAPANALSTQLSSAPPSPTADHSDKMPLLDSETRIYNDVNHPSTRTSEYGIVGMDEANSDKVHPMEDYPQKGHLEEGSKDQKITLGKRPATEFVYENPATVKRKRSVETVPKLALHSTIKDVNLPESELTRPERKHGYGNLKFDESMVLYWKGVEEQSYTKMIESYEEEFHVTLTRDGLRQKHVRALKKLSELYGWKKNTRPALEAIDSASGEIRVNNFTSMPKAAADAWDLSRKGPDYEPIQNLVAIHTGDNISNGQNLVESRAENQTLANPSGHGVAGFEAPHKKTEAPKSRPGFQIKTEIDHNQISTPAALRNEESSTYIKPGPKTVETDFRRILVYTLHEFKHMDWMEIRNLLEAKEICSVAVKTVKGYYTTGRKIWEGLDMSAINDTRVQGTAAKQEGHGQADDEGLGMGEIQQDQPEDVKD</sequence>
<accession>A0A7C8MBK8</accession>
<dbReference type="AlphaFoldDB" id="A0A7C8MBK8"/>
<proteinExistence type="predicted"/>
<reference evidence="2 3" key="1">
    <citation type="submission" date="2020-01" db="EMBL/GenBank/DDBJ databases">
        <authorList>
            <consortium name="DOE Joint Genome Institute"/>
            <person name="Haridas S."/>
            <person name="Albert R."/>
            <person name="Binder M."/>
            <person name="Bloem J."/>
            <person name="Labutti K."/>
            <person name="Salamov A."/>
            <person name="Andreopoulos B."/>
            <person name="Baker S.E."/>
            <person name="Barry K."/>
            <person name="Bills G."/>
            <person name="Bluhm B.H."/>
            <person name="Cannon C."/>
            <person name="Castanera R."/>
            <person name="Culley D.E."/>
            <person name="Daum C."/>
            <person name="Ezra D."/>
            <person name="Gonzalez J.B."/>
            <person name="Henrissat B."/>
            <person name="Kuo A."/>
            <person name="Liang C."/>
            <person name="Lipzen A."/>
            <person name="Lutzoni F."/>
            <person name="Magnuson J."/>
            <person name="Mondo S."/>
            <person name="Nolan M."/>
            <person name="Ohm R."/>
            <person name="Pangilinan J."/>
            <person name="Park H.-J.H."/>
            <person name="Ramirez L."/>
            <person name="Alfaro M."/>
            <person name="Sun H."/>
            <person name="Tritt A."/>
            <person name="Yoshinaga Y."/>
            <person name="Zwiers L.-H.L."/>
            <person name="Turgeon B.G."/>
            <person name="Goodwin S.B."/>
            <person name="Spatafora J.W."/>
            <person name="Crous P.W."/>
            <person name="Grigoriev I.V."/>
        </authorList>
    </citation>
    <scope>NUCLEOTIDE SEQUENCE [LARGE SCALE GENOMIC DNA]</scope>
    <source>
        <strain evidence="2 3">CBS 611.86</strain>
    </source>
</reference>
<comment type="caution">
    <text evidence="2">The sequence shown here is derived from an EMBL/GenBank/DDBJ whole genome shotgun (WGS) entry which is preliminary data.</text>
</comment>
<feature type="compositionally biased region" description="Polar residues" evidence="1">
    <location>
        <begin position="49"/>
        <end position="70"/>
    </location>
</feature>
<keyword evidence="3" id="KW-1185">Reference proteome</keyword>
<feature type="compositionally biased region" description="Low complexity" evidence="1">
    <location>
        <begin position="1"/>
        <end position="14"/>
    </location>
</feature>
<evidence type="ECO:0000313" key="2">
    <source>
        <dbReference type="EMBL" id="KAF2869062.1"/>
    </source>
</evidence>
<feature type="region of interest" description="Disordered" evidence="1">
    <location>
        <begin position="1"/>
        <end position="86"/>
    </location>
</feature>
<dbReference type="Proteomes" id="UP000481861">
    <property type="component" value="Unassembled WGS sequence"/>
</dbReference>
<evidence type="ECO:0000256" key="1">
    <source>
        <dbReference type="SAM" id="MobiDB-lite"/>
    </source>
</evidence>
<gene>
    <name evidence="2" type="ORF">BDV95DRAFT_609308</name>
</gene>
<feature type="compositionally biased region" description="Basic and acidic residues" evidence="1">
    <location>
        <begin position="74"/>
        <end position="86"/>
    </location>
</feature>
<evidence type="ECO:0000313" key="3">
    <source>
        <dbReference type="Proteomes" id="UP000481861"/>
    </source>
</evidence>
<feature type="region of interest" description="Disordered" evidence="1">
    <location>
        <begin position="529"/>
        <end position="561"/>
    </location>
</feature>
<dbReference type="EMBL" id="JAADJZ010000017">
    <property type="protein sequence ID" value="KAF2869062.1"/>
    <property type="molecule type" value="Genomic_DNA"/>
</dbReference>
<feature type="compositionally biased region" description="Basic and acidic residues" evidence="1">
    <location>
        <begin position="15"/>
        <end position="27"/>
    </location>
</feature>
<feature type="region of interest" description="Disordered" evidence="1">
    <location>
        <begin position="407"/>
        <end position="427"/>
    </location>
</feature>
<organism evidence="2 3">
    <name type="scientific">Massariosphaeria phaeospora</name>
    <dbReference type="NCBI Taxonomy" id="100035"/>
    <lineage>
        <taxon>Eukaryota</taxon>
        <taxon>Fungi</taxon>
        <taxon>Dikarya</taxon>
        <taxon>Ascomycota</taxon>
        <taxon>Pezizomycotina</taxon>
        <taxon>Dothideomycetes</taxon>
        <taxon>Pleosporomycetidae</taxon>
        <taxon>Pleosporales</taxon>
        <taxon>Pleosporales incertae sedis</taxon>
        <taxon>Massariosphaeria</taxon>
    </lineage>
</organism>